<dbReference type="InterPro" id="IPR009739">
    <property type="entry name" value="LprI-like_N"/>
</dbReference>
<evidence type="ECO:0000313" key="9">
    <source>
        <dbReference type="Proteomes" id="UP000198519"/>
    </source>
</evidence>
<dbReference type="PANTHER" id="PTHR37549">
    <property type="entry name" value="LIPOPROTEIN LPRI"/>
    <property type="match status" value="1"/>
</dbReference>
<dbReference type="InterPro" id="IPR018660">
    <property type="entry name" value="MliC"/>
</dbReference>
<dbReference type="Pfam" id="PF09864">
    <property type="entry name" value="MliC"/>
    <property type="match status" value="1"/>
</dbReference>
<dbReference type="STRING" id="488535.SAMN04487963_3491"/>
<dbReference type="Proteomes" id="UP000198519">
    <property type="component" value="Unassembled WGS sequence"/>
</dbReference>
<keyword evidence="4" id="KW-0449">Lipoprotein</keyword>
<dbReference type="GO" id="GO:0005576">
    <property type="term" value="C:extracellular region"/>
    <property type="evidence" value="ECO:0007669"/>
    <property type="project" value="TreeGrafter"/>
</dbReference>
<proteinExistence type="predicted"/>
<keyword evidence="1 5" id="KW-0732">Signal</keyword>
<evidence type="ECO:0000256" key="5">
    <source>
        <dbReference type="SAM" id="SignalP"/>
    </source>
</evidence>
<gene>
    <name evidence="8" type="ORF">SAMN04487963_3491</name>
</gene>
<name>A0A1I4T4H1_9GAMM</name>
<dbReference type="OrthoDB" id="5565855at2"/>
<dbReference type="AlphaFoldDB" id="A0A1I4T4H1"/>
<dbReference type="InterPro" id="IPR036328">
    <property type="entry name" value="MliC_sf"/>
</dbReference>
<feature type="domain" description="Lysozyme inhibitor LprI-like N-terminal" evidence="6">
    <location>
        <begin position="64"/>
        <end position="136"/>
    </location>
</feature>
<dbReference type="Pfam" id="PF07007">
    <property type="entry name" value="LprI"/>
    <property type="match status" value="1"/>
</dbReference>
<dbReference type="SUPFAM" id="SSF141488">
    <property type="entry name" value="YdhA-like"/>
    <property type="match status" value="1"/>
</dbReference>
<evidence type="ECO:0000256" key="4">
    <source>
        <dbReference type="ARBA" id="ARBA00023288"/>
    </source>
</evidence>
<dbReference type="InterPro" id="IPR052755">
    <property type="entry name" value="Lysozyme_Inhibitor_LprI"/>
</dbReference>
<protein>
    <submittedName>
        <fullName evidence="8">Uncharacterized protein YPO0702</fullName>
    </submittedName>
</protein>
<evidence type="ECO:0000256" key="1">
    <source>
        <dbReference type="ARBA" id="ARBA00022729"/>
    </source>
</evidence>
<evidence type="ECO:0000256" key="3">
    <source>
        <dbReference type="ARBA" id="ARBA00023139"/>
    </source>
</evidence>
<dbReference type="PANTHER" id="PTHR37549:SF1">
    <property type="entry name" value="LIPOPROTEIN LPRI"/>
    <property type="match status" value="1"/>
</dbReference>
<reference evidence="9" key="1">
    <citation type="submission" date="2016-10" db="EMBL/GenBank/DDBJ databases">
        <authorList>
            <person name="Varghese N."/>
            <person name="Submissions S."/>
        </authorList>
    </citation>
    <scope>NUCLEOTIDE SEQUENCE [LARGE SCALE GENOMIC DNA]</scope>
    <source>
        <strain evidence="9">CGMCC 1.7061</strain>
    </source>
</reference>
<evidence type="ECO:0000313" key="8">
    <source>
        <dbReference type="EMBL" id="SFM71541.1"/>
    </source>
</evidence>
<dbReference type="EMBL" id="FOUE01000006">
    <property type="protein sequence ID" value="SFM71541.1"/>
    <property type="molecule type" value="Genomic_DNA"/>
</dbReference>
<dbReference type="RefSeq" id="WP_092026149.1">
    <property type="nucleotide sequence ID" value="NZ_FOUE01000006.1"/>
</dbReference>
<keyword evidence="9" id="KW-1185">Reference proteome</keyword>
<keyword evidence="3" id="KW-0564">Palmitate</keyword>
<dbReference type="PROSITE" id="PS51257">
    <property type="entry name" value="PROKAR_LIPOPROTEIN"/>
    <property type="match status" value="1"/>
</dbReference>
<sequence length="226" mass="24623">MSGKTNGGRKATAITLKVALLAVAGALAGCMNDSEAERPAAELTSTPSLSFSPSFPCDQVGDGSIEAMICGDEQLSALDRELDGVYAAASKLAQNEQPPMLAAEQRGWISGRNDCWKATDQRECVRTEYERRIAELQARYRLVEFDGPVSFSCDGNPANEVVVTFFHTAPATLIAERGDSVSVMYLQPDENGSRYQGRNESFWEHQGQAVITWGYGAPEMQCQRTQ</sequence>
<evidence type="ECO:0000256" key="2">
    <source>
        <dbReference type="ARBA" id="ARBA00023136"/>
    </source>
</evidence>
<evidence type="ECO:0000259" key="6">
    <source>
        <dbReference type="Pfam" id="PF07007"/>
    </source>
</evidence>
<evidence type="ECO:0000259" key="7">
    <source>
        <dbReference type="Pfam" id="PF09864"/>
    </source>
</evidence>
<accession>A0A1I4T4H1</accession>
<organism evidence="8 9">
    <name type="scientific">Marinobacter zhejiangensis</name>
    <dbReference type="NCBI Taxonomy" id="488535"/>
    <lineage>
        <taxon>Bacteria</taxon>
        <taxon>Pseudomonadati</taxon>
        <taxon>Pseudomonadota</taxon>
        <taxon>Gammaproteobacteria</taxon>
        <taxon>Pseudomonadales</taxon>
        <taxon>Marinobacteraceae</taxon>
        <taxon>Marinobacter</taxon>
    </lineage>
</organism>
<feature type="domain" description="C-type lysozyme inhibitor" evidence="7">
    <location>
        <begin position="151"/>
        <end position="219"/>
    </location>
</feature>
<feature type="signal peptide" evidence="5">
    <location>
        <begin position="1"/>
        <end position="28"/>
    </location>
</feature>
<dbReference type="Gene3D" id="2.40.128.200">
    <property type="match status" value="1"/>
</dbReference>
<feature type="chain" id="PRO_5011550041" evidence="5">
    <location>
        <begin position="29"/>
        <end position="226"/>
    </location>
</feature>
<keyword evidence="2" id="KW-0472">Membrane</keyword>